<accession>A0A8J3YDC2</accession>
<organism evidence="1 2">
    <name type="scientific">Spirilliplanes yamanashiensis</name>
    <dbReference type="NCBI Taxonomy" id="42233"/>
    <lineage>
        <taxon>Bacteria</taxon>
        <taxon>Bacillati</taxon>
        <taxon>Actinomycetota</taxon>
        <taxon>Actinomycetes</taxon>
        <taxon>Micromonosporales</taxon>
        <taxon>Micromonosporaceae</taxon>
        <taxon>Spirilliplanes</taxon>
    </lineage>
</organism>
<proteinExistence type="predicted"/>
<evidence type="ECO:0000313" key="1">
    <source>
        <dbReference type="EMBL" id="GIJ06651.1"/>
    </source>
</evidence>
<name>A0A8J3YDC2_9ACTN</name>
<evidence type="ECO:0000313" key="2">
    <source>
        <dbReference type="Proteomes" id="UP000652013"/>
    </source>
</evidence>
<reference evidence="1" key="1">
    <citation type="submission" date="2021-01" db="EMBL/GenBank/DDBJ databases">
        <title>Whole genome shotgun sequence of Spirilliplanes yamanashiensis NBRC 15828.</title>
        <authorList>
            <person name="Komaki H."/>
            <person name="Tamura T."/>
        </authorList>
    </citation>
    <scope>NUCLEOTIDE SEQUENCE</scope>
    <source>
        <strain evidence="1">NBRC 15828</strain>
    </source>
</reference>
<dbReference type="AlphaFoldDB" id="A0A8J3YDC2"/>
<gene>
    <name evidence="1" type="ORF">Sya03_60030</name>
</gene>
<comment type="caution">
    <text evidence="1">The sequence shown here is derived from an EMBL/GenBank/DDBJ whole genome shotgun (WGS) entry which is preliminary data.</text>
</comment>
<keyword evidence="2" id="KW-1185">Reference proteome</keyword>
<protein>
    <submittedName>
        <fullName evidence="1">Uncharacterized protein</fullName>
    </submittedName>
</protein>
<dbReference type="EMBL" id="BOOY01000043">
    <property type="protein sequence ID" value="GIJ06651.1"/>
    <property type="molecule type" value="Genomic_DNA"/>
</dbReference>
<dbReference type="RefSeq" id="WP_203941807.1">
    <property type="nucleotide sequence ID" value="NZ_BAAAGJ010000001.1"/>
</dbReference>
<sequence length="143" mass="15734">MEGTPRTHPDVKQLMGLISLLPPVDVETPGGPPIDPVGFWAKYSDAHPQKYGGYIGMKLAAHLAAVQRRDAGWEAVRDLCGYCLMFFDVADEVQCVTLLDTVVGGRSSAVRPGSLGRRWADSVCQVAWRLFVAIQIELPRELR</sequence>
<dbReference type="Proteomes" id="UP000652013">
    <property type="component" value="Unassembled WGS sequence"/>
</dbReference>